<reference evidence="2" key="1">
    <citation type="submission" date="2020-11" db="EMBL/GenBank/DDBJ databases">
        <authorList>
            <person name="Tran Van P."/>
        </authorList>
    </citation>
    <scope>NUCLEOTIDE SEQUENCE</scope>
</reference>
<protein>
    <submittedName>
        <fullName evidence="2">Uncharacterized protein</fullName>
    </submittedName>
</protein>
<organism evidence="2">
    <name type="scientific">Timema bartmani</name>
    <dbReference type="NCBI Taxonomy" id="61472"/>
    <lineage>
        <taxon>Eukaryota</taxon>
        <taxon>Metazoa</taxon>
        <taxon>Ecdysozoa</taxon>
        <taxon>Arthropoda</taxon>
        <taxon>Hexapoda</taxon>
        <taxon>Insecta</taxon>
        <taxon>Pterygota</taxon>
        <taxon>Neoptera</taxon>
        <taxon>Polyneoptera</taxon>
        <taxon>Phasmatodea</taxon>
        <taxon>Timematodea</taxon>
        <taxon>Timematoidea</taxon>
        <taxon>Timematidae</taxon>
        <taxon>Timema</taxon>
    </lineage>
</organism>
<proteinExistence type="predicted"/>
<evidence type="ECO:0000256" key="1">
    <source>
        <dbReference type="SAM" id="MobiDB-lite"/>
    </source>
</evidence>
<feature type="region of interest" description="Disordered" evidence="1">
    <location>
        <begin position="79"/>
        <end position="110"/>
    </location>
</feature>
<name>A0A7R9EPQ2_9NEOP</name>
<sequence>MLLAAHVPTFKLGNMAARINTVQIYSFQNLRKQEVDEENIEDNSGGVEISAGAASKSEIDLNSKFEEFWRLGQEKKNKKKAKEATMLAPRHTTTEPLSKICPLTTSNSNP</sequence>
<gene>
    <name evidence="2" type="ORF">TBIB3V08_LOCUS1699</name>
</gene>
<dbReference type="AlphaFoldDB" id="A0A7R9EPQ2"/>
<dbReference type="EMBL" id="OD564604">
    <property type="protein sequence ID" value="CAD7439122.1"/>
    <property type="molecule type" value="Genomic_DNA"/>
</dbReference>
<accession>A0A7R9EPQ2</accession>
<evidence type="ECO:0000313" key="2">
    <source>
        <dbReference type="EMBL" id="CAD7439122.1"/>
    </source>
</evidence>